<evidence type="ECO:0000313" key="4">
    <source>
        <dbReference type="EMBL" id="SDD35878.1"/>
    </source>
</evidence>
<dbReference type="Pfam" id="PF14016">
    <property type="entry name" value="DUF4232"/>
    <property type="match status" value="1"/>
</dbReference>
<dbReference type="InterPro" id="IPR025326">
    <property type="entry name" value="DUF4232"/>
</dbReference>
<evidence type="ECO:0000256" key="1">
    <source>
        <dbReference type="SAM" id="MobiDB-lite"/>
    </source>
</evidence>
<protein>
    <recommendedName>
        <fullName evidence="3">DUF4232 domain-containing protein</fullName>
    </recommendedName>
</protein>
<dbReference type="STRING" id="1271860.SAMN05216174_11088"/>
<sequence>MTIGPRLVAATGTLLALAACGQAPSGPDTTGRAATGGATTVPTSPAAVPEQPEDVAAPGGTTRCTASMLRGEIGEVGAAAGNRYATLTVVNGGEQPCTLYGYGALRLIGPGGEPLPTDAVRVPDPAPELVVLAPGAAAEKDLHWGVVPGPGEPVTGPCQATPERLEVIPPDGTEPVPVAWSFGPVCGHGRIEGSAYHAR</sequence>
<keyword evidence="2" id="KW-0732">Signal</keyword>
<evidence type="ECO:0000313" key="5">
    <source>
        <dbReference type="Proteomes" id="UP000199501"/>
    </source>
</evidence>
<feature type="region of interest" description="Disordered" evidence="1">
    <location>
        <begin position="25"/>
        <end position="61"/>
    </location>
</feature>
<name>A0A1G6U3G4_9PSEU</name>
<accession>A0A1G6U3G4</accession>
<feature type="chain" id="PRO_5039235309" description="DUF4232 domain-containing protein" evidence="2">
    <location>
        <begin position="26"/>
        <end position="199"/>
    </location>
</feature>
<dbReference type="AlphaFoldDB" id="A0A1G6U3G4"/>
<feature type="signal peptide" evidence="2">
    <location>
        <begin position="1"/>
        <end position="25"/>
    </location>
</feature>
<evidence type="ECO:0000256" key="2">
    <source>
        <dbReference type="SAM" id="SignalP"/>
    </source>
</evidence>
<organism evidence="4 5">
    <name type="scientific">Actinokineospora iranica</name>
    <dbReference type="NCBI Taxonomy" id="1271860"/>
    <lineage>
        <taxon>Bacteria</taxon>
        <taxon>Bacillati</taxon>
        <taxon>Actinomycetota</taxon>
        <taxon>Actinomycetes</taxon>
        <taxon>Pseudonocardiales</taxon>
        <taxon>Pseudonocardiaceae</taxon>
        <taxon>Actinokineospora</taxon>
    </lineage>
</organism>
<proteinExistence type="predicted"/>
<evidence type="ECO:0000259" key="3">
    <source>
        <dbReference type="Pfam" id="PF14016"/>
    </source>
</evidence>
<dbReference type="OrthoDB" id="485007at2"/>
<feature type="compositionally biased region" description="Low complexity" evidence="1">
    <location>
        <begin position="26"/>
        <end position="49"/>
    </location>
</feature>
<feature type="domain" description="DUF4232" evidence="3">
    <location>
        <begin position="64"/>
        <end position="190"/>
    </location>
</feature>
<gene>
    <name evidence="4" type="ORF">SAMN05216174_11088</name>
</gene>
<keyword evidence="5" id="KW-1185">Reference proteome</keyword>
<dbReference type="PROSITE" id="PS51257">
    <property type="entry name" value="PROKAR_LIPOPROTEIN"/>
    <property type="match status" value="1"/>
</dbReference>
<dbReference type="EMBL" id="FMZZ01000010">
    <property type="protein sequence ID" value="SDD35878.1"/>
    <property type="molecule type" value="Genomic_DNA"/>
</dbReference>
<dbReference type="RefSeq" id="WP_091453374.1">
    <property type="nucleotide sequence ID" value="NZ_FMZZ01000010.1"/>
</dbReference>
<dbReference type="Proteomes" id="UP000199501">
    <property type="component" value="Unassembled WGS sequence"/>
</dbReference>
<reference evidence="5" key="1">
    <citation type="submission" date="2016-10" db="EMBL/GenBank/DDBJ databases">
        <authorList>
            <person name="Varghese N."/>
            <person name="Submissions S."/>
        </authorList>
    </citation>
    <scope>NUCLEOTIDE SEQUENCE [LARGE SCALE GENOMIC DNA]</scope>
    <source>
        <strain evidence="5">IBRC-M 10403</strain>
    </source>
</reference>